<dbReference type="AlphaFoldDB" id="A0A1U9K7S4"/>
<gene>
    <name evidence="1" type="ORF">B0W44_10030</name>
</gene>
<name>A0A1U9K7S4_9BACL</name>
<dbReference type="KEGG" id="ntr:B0W44_10030"/>
<protein>
    <submittedName>
        <fullName evidence="1">Uncharacterized protein</fullName>
    </submittedName>
</protein>
<reference evidence="1 2" key="1">
    <citation type="journal article" date="2015" name="Int. J. Syst. Evol. Microbiol.">
        <title>Novibacillus thermophilus gen. nov., sp. nov., a Gram-staining-negative and moderately thermophilic member of the family Thermoactinomycetaceae.</title>
        <authorList>
            <person name="Yang G."/>
            <person name="Chen J."/>
            <person name="Zhou S."/>
        </authorList>
    </citation>
    <scope>NUCLEOTIDE SEQUENCE [LARGE SCALE GENOMIC DNA]</scope>
    <source>
        <strain evidence="1 2">SG-1</strain>
    </source>
</reference>
<dbReference type="STRING" id="1471761.B0W44_10030"/>
<evidence type="ECO:0000313" key="1">
    <source>
        <dbReference type="EMBL" id="AQS56056.1"/>
    </source>
</evidence>
<evidence type="ECO:0000313" key="2">
    <source>
        <dbReference type="Proteomes" id="UP000188603"/>
    </source>
</evidence>
<proteinExistence type="predicted"/>
<keyword evidence="2" id="KW-1185">Reference proteome</keyword>
<accession>A0A1U9K7S4</accession>
<dbReference type="Proteomes" id="UP000188603">
    <property type="component" value="Chromosome"/>
</dbReference>
<sequence length="63" mass="7176">MQVETLKLSTLVMTITPELYSLLTKEELEADVMIQGDIDKLKREDVNRIIASAIEQNVSTPYH</sequence>
<organism evidence="1 2">
    <name type="scientific">Novibacillus thermophilus</name>
    <dbReference type="NCBI Taxonomy" id="1471761"/>
    <lineage>
        <taxon>Bacteria</taxon>
        <taxon>Bacillati</taxon>
        <taxon>Bacillota</taxon>
        <taxon>Bacilli</taxon>
        <taxon>Bacillales</taxon>
        <taxon>Thermoactinomycetaceae</taxon>
        <taxon>Novibacillus</taxon>
    </lineage>
</organism>
<dbReference type="EMBL" id="CP019699">
    <property type="protein sequence ID" value="AQS56056.1"/>
    <property type="molecule type" value="Genomic_DNA"/>
</dbReference>